<dbReference type="InterPro" id="IPR050300">
    <property type="entry name" value="GDXG_lipolytic_enzyme"/>
</dbReference>
<dbReference type="InterPro" id="IPR033140">
    <property type="entry name" value="Lipase_GDXG_put_SER_AS"/>
</dbReference>
<evidence type="ECO:0000256" key="1">
    <source>
        <dbReference type="ARBA" id="ARBA00010515"/>
    </source>
</evidence>
<name>A0A1T5E7K7_9SPHN</name>
<dbReference type="OrthoDB" id="9806180at2"/>
<gene>
    <name evidence="5" type="ORF">SAMN06295937_101949</name>
</gene>
<evidence type="ECO:0000259" key="4">
    <source>
        <dbReference type="Pfam" id="PF07859"/>
    </source>
</evidence>
<evidence type="ECO:0000256" key="2">
    <source>
        <dbReference type="ARBA" id="ARBA00022801"/>
    </source>
</evidence>
<accession>A0A1T5E7K7</accession>
<dbReference type="PANTHER" id="PTHR48081">
    <property type="entry name" value="AB HYDROLASE SUPERFAMILY PROTEIN C4A8.06C"/>
    <property type="match status" value="1"/>
</dbReference>
<dbReference type="GO" id="GO:0016787">
    <property type="term" value="F:hydrolase activity"/>
    <property type="evidence" value="ECO:0007669"/>
    <property type="project" value="UniProtKB-KW"/>
</dbReference>
<dbReference type="AlphaFoldDB" id="A0A1T5E7K7"/>
<dbReference type="Pfam" id="PF07859">
    <property type="entry name" value="Abhydrolase_3"/>
    <property type="match status" value="1"/>
</dbReference>
<dbReference type="SUPFAM" id="SSF53474">
    <property type="entry name" value="alpha/beta-Hydrolases"/>
    <property type="match status" value="1"/>
</dbReference>
<dbReference type="InterPro" id="IPR029058">
    <property type="entry name" value="AB_hydrolase_fold"/>
</dbReference>
<dbReference type="PANTHER" id="PTHR48081:SF8">
    <property type="entry name" value="ALPHA_BETA HYDROLASE FOLD-3 DOMAIN-CONTAINING PROTEIN-RELATED"/>
    <property type="match status" value="1"/>
</dbReference>
<evidence type="ECO:0000256" key="3">
    <source>
        <dbReference type="PROSITE-ProRule" id="PRU10038"/>
    </source>
</evidence>
<dbReference type="InterPro" id="IPR013094">
    <property type="entry name" value="AB_hydrolase_3"/>
</dbReference>
<proteinExistence type="inferred from homology"/>
<feature type="active site" evidence="3">
    <location>
        <position position="156"/>
    </location>
</feature>
<keyword evidence="2" id="KW-0378">Hydrolase</keyword>
<organism evidence="5 6">
    <name type="scientific">Sphingopyxis flava</name>
    <dbReference type="NCBI Taxonomy" id="1507287"/>
    <lineage>
        <taxon>Bacteria</taxon>
        <taxon>Pseudomonadati</taxon>
        <taxon>Pseudomonadota</taxon>
        <taxon>Alphaproteobacteria</taxon>
        <taxon>Sphingomonadales</taxon>
        <taxon>Sphingomonadaceae</taxon>
        <taxon>Sphingopyxis</taxon>
    </lineage>
</organism>
<dbReference type="EMBL" id="FUYP01000019">
    <property type="protein sequence ID" value="SKB79820.1"/>
    <property type="molecule type" value="Genomic_DNA"/>
</dbReference>
<dbReference type="RefSeq" id="WP_079639452.1">
    <property type="nucleotide sequence ID" value="NZ_FUYP01000019.1"/>
</dbReference>
<dbReference type="Proteomes" id="UP000190044">
    <property type="component" value="Unassembled WGS sequence"/>
</dbReference>
<evidence type="ECO:0000313" key="6">
    <source>
        <dbReference type="Proteomes" id="UP000190044"/>
    </source>
</evidence>
<reference evidence="6" key="1">
    <citation type="submission" date="2017-02" db="EMBL/GenBank/DDBJ databases">
        <authorList>
            <person name="Varghese N."/>
            <person name="Submissions S."/>
        </authorList>
    </citation>
    <scope>NUCLEOTIDE SEQUENCE [LARGE SCALE GENOMIC DNA]</scope>
    <source>
        <strain evidence="6">R11H</strain>
    </source>
</reference>
<protein>
    <submittedName>
        <fullName evidence="5">Acetyl esterase</fullName>
    </submittedName>
</protein>
<evidence type="ECO:0000313" key="5">
    <source>
        <dbReference type="EMBL" id="SKB79820.1"/>
    </source>
</evidence>
<keyword evidence="6" id="KW-1185">Reference proteome</keyword>
<dbReference type="PROSITE" id="PS01174">
    <property type="entry name" value="LIPASE_GDXG_SER"/>
    <property type="match status" value="1"/>
</dbReference>
<dbReference type="Gene3D" id="3.40.50.1820">
    <property type="entry name" value="alpha/beta hydrolase"/>
    <property type="match status" value="1"/>
</dbReference>
<comment type="similarity">
    <text evidence="1">Belongs to the 'GDXG' lipolytic enzyme family.</text>
</comment>
<sequence>MPVDPDFQAILDRVNALPPPDYGRPAMDIASEMRSAPIVTPPLRDPVTVEARRIPANDGHPIPIRIYRPSTARPHPVIVSMHGGGWVRGSLDSDEFKSHFIAHASGCAVVSVDYRMAPEFRYPVALEDCLAVTEWVRANADSMGFEADRIGVAGDSAGGNLAAALALMARDRGGPPLRCQILVYPICDHDFDRPSYLENAEGKLLTRAMMQWFWDQYAGPADRNQPYLSPLRSPDLRGLPPALILTAEHDPLRDEGELYARKLQEAGNIVEAQRIDGVIHPFQSLAVLNAKSIRTLEASAAFARRFLLAGDSRSA</sequence>
<feature type="domain" description="Alpha/beta hydrolase fold-3" evidence="4">
    <location>
        <begin position="78"/>
        <end position="283"/>
    </location>
</feature>